<name>A0AAD9V2I0_ACRCE</name>
<accession>A0AAD9V2I0</accession>
<comment type="caution">
    <text evidence="1">The sequence shown here is derived from an EMBL/GenBank/DDBJ whole genome shotgun (WGS) entry which is preliminary data.</text>
</comment>
<dbReference type="Proteomes" id="UP001249851">
    <property type="component" value="Unassembled WGS sequence"/>
</dbReference>
<organism evidence="1 2">
    <name type="scientific">Acropora cervicornis</name>
    <name type="common">Staghorn coral</name>
    <dbReference type="NCBI Taxonomy" id="6130"/>
    <lineage>
        <taxon>Eukaryota</taxon>
        <taxon>Metazoa</taxon>
        <taxon>Cnidaria</taxon>
        <taxon>Anthozoa</taxon>
        <taxon>Hexacorallia</taxon>
        <taxon>Scleractinia</taxon>
        <taxon>Astrocoeniina</taxon>
        <taxon>Acroporidae</taxon>
        <taxon>Acropora</taxon>
    </lineage>
</organism>
<evidence type="ECO:0000313" key="2">
    <source>
        <dbReference type="Proteomes" id="UP001249851"/>
    </source>
</evidence>
<reference evidence="1" key="1">
    <citation type="journal article" date="2023" name="G3 (Bethesda)">
        <title>Whole genome assembly and annotation of the endangered Caribbean coral Acropora cervicornis.</title>
        <authorList>
            <person name="Selwyn J.D."/>
            <person name="Vollmer S.V."/>
        </authorList>
    </citation>
    <scope>NUCLEOTIDE SEQUENCE</scope>
    <source>
        <strain evidence="1">K2</strain>
    </source>
</reference>
<dbReference type="AlphaFoldDB" id="A0AAD9V2I0"/>
<proteinExistence type="predicted"/>
<gene>
    <name evidence="1" type="ORF">P5673_018977</name>
</gene>
<dbReference type="EMBL" id="JARQWQ010000043">
    <property type="protein sequence ID" value="KAK2558766.1"/>
    <property type="molecule type" value="Genomic_DNA"/>
</dbReference>
<keyword evidence="2" id="KW-1185">Reference proteome</keyword>
<reference evidence="1" key="2">
    <citation type="journal article" date="2023" name="Science">
        <title>Genomic signatures of disease resistance in endangered staghorn corals.</title>
        <authorList>
            <person name="Vollmer S.V."/>
            <person name="Selwyn J.D."/>
            <person name="Despard B.A."/>
            <person name="Roesel C.L."/>
        </authorList>
    </citation>
    <scope>NUCLEOTIDE SEQUENCE</scope>
    <source>
        <strain evidence="1">K2</strain>
    </source>
</reference>
<evidence type="ECO:0000313" key="1">
    <source>
        <dbReference type="EMBL" id="KAK2558766.1"/>
    </source>
</evidence>
<protein>
    <submittedName>
        <fullName evidence="1">Uncharacterized protein</fullName>
    </submittedName>
</protein>
<sequence>MRELVNKDKISECPRYAPADNKNAEGKMFENIEDVSSFWIQLSKKNTCKLDTTEATKVLARKKKWSALGPDRQTNFSWKKAKVLHESVAMSFQTIANTNIEYPVWFSEGKTTRLGTLRKIDDQFHKDDLSVRTSFSQSAKKEFTRNILIAIDLEKSDCHHFGSLSTARSRRRSYLNGKLNYSCNSHACFQLHRHVISGDIQPNPGPVLGHKYSCRENIPTRKLKLSCWSLNARSVANKGRELISRLTYKPCDLVAITETWLDQSTDVIAQGTVVEFCSHVILSLVV</sequence>